<organism evidence="1 2">
    <name type="scientific">Gossypium harknessii</name>
    <dbReference type="NCBI Taxonomy" id="34285"/>
    <lineage>
        <taxon>Eukaryota</taxon>
        <taxon>Viridiplantae</taxon>
        <taxon>Streptophyta</taxon>
        <taxon>Embryophyta</taxon>
        <taxon>Tracheophyta</taxon>
        <taxon>Spermatophyta</taxon>
        <taxon>Magnoliopsida</taxon>
        <taxon>eudicotyledons</taxon>
        <taxon>Gunneridae</taxon>
        <taxon>Pentapetalae</taxon>
        <taxon>rosids</taxon>
        <taxon>malvids</taxon>
        <taxon>Malvales</taxon>
        <taxon>Malvaceae</taxon>
        <taxon>Malvoideae</taxon>
        <taxon>Gossypium</taxon>
    </lineage>
</organism>
<dbReference type="OrthoDB" id="1751786at2759"/>
<dbReference type="EMBL" id="JABFAD010000011">
    <property type="protein sequence ID" value="MBA0813637.1"/>
    <property type="molecule type" value="Genomic_DNA"/>
</dbReference>
<comment type="caution">
    <text evidence="1">The sequence shown here is derived from an EMBL/GenBank/DDBJ whole genome shotgun (WGS) entry which is preliminary data.</text>
</comment>
<gene>
    <name evidence="1" type="ORF">Gohar_027468</name>
</gene>
<evidence type="ECO:0000313" key="1">
    <source>
        <dbReference type="EMBL" id="MBA0813637.1"/>
    </source>
</evidence>
<name>A0A7J9HUU9_9ROSI</name>
<dbReference type="AlphaFoldDB" id="A0A7J9HUU9"/>
<reference evidence="1 2" key="1">
    <citation type="journal article" date="2019" name="Genome Biol. Evol.">
        <title>Insights into the evolution of the New World diploid cottons (Gossypium, subgenus Houzingenia) based on genome sequencing.</title>
        <authorList>
            <person name="Grover C.E."/>
            <person name="Arick M.A. 2nd"/>
            <person name="Thrash A."/>
            <person name="Conover J.L."/>
            <person name="Sanders W.S."/>
            <person name="Peterson D.G."/>
            <person name="Frelichowski J.E."/>
            <person name="Scheffler J.A."/>
            <person name="Scheffler B.E."/>
            <person name="Wendel J.F."/>
        </authorList>
    </citation>
    <scope>NUCLEOTIDE SEQUENCE [LARGE SCALE GENOMIC DNA]</scope>
    <source>
        <strain evidence="1">0</strain>
        <tissue evidence="1">Leaf</tissue>
    </source>
</reference>
<dbReference type="Proteomes" id="UP000593560">
    <property type="component" value="Unassembled WGS sequence"/>
</dbReference>
<evidence type="ECO:0000313" key="2">
    <source>
        <dbReference type="Proteomes" id="UP000593560"/>
    </source>
</evidence>
<sequence length="116" mass="13676">MFDHCPLLLNTSGEIFLKRSPKFKFEAWWLMEETYEKAIKESWELGTGTVVKKLERLQTDLMAWASMIKIGREGLKARLIKHLDMLTAKERNDNVMAEIIDTKVHLNMKIDKDEMY</sequence>
<accession>A0A7J9HUU9</accession>
<protein>
    <submittedName>
        <fullName evidence="1">Uncharacterized protein</fullName>
    </submittedName>
</protein>
<keyword evidence="2" id="KW-1185">Reference proteome</keyword>
<proteinExistence type="predicted"/>